<evidence type="ECO:0000256" key="7">
    <source>
        <dbReference type="ARBA" id="ARBA00022839"/>
    </source>
</evidence>
<comment type="similarity">
    <text evidence="2">Belongs to the RNase PH family.</text>
</comment>
<sequence>MAKKTGSEETVTYVDKSGKRLDGRKADELRKIKVEVGVIPRADGSAYVEWGQNKVLASVYGPRECLPKHLANPYKAIVRYTYRMAAFSVPDRKNPKPGRREIEISKVSGEALARAIFLERFPNTAIDVDVEILDSNAGTRVAALTAASVALADAGIPMRDLVAGIGVGKAGGHLLVDLNKAEEDAPDAVDIPMAILPNLGEVVLLQLDGLMTQKEWEESQKLAFQHVKKVYELQKEALKKKYAVEGNSGDMEAGARAAEEGVVE</sequence>
<keyword evidence="7 11" id="KW-0269">Exonuclease</keyword>
<dbReference type="InterPro" id="IPR020568">
    <property type="entry name" value="Ribosomal_Su5_D2-typ_SF"/>
</dbReference>
<dbReference type="AlphaFoldDB" id="A0A8T4L4U5"/>
<organism evidence="11 12">
    <name type="scientific">Candidatus Iainarchaeum sp</name>
    <dbReference type="NCBI Taxonomy" id="3101447"/>
    <lineage>
        <taxon>Archaea</taxon>
        <taxon>Candidatus Iainarchaeota</taxon>
        <taxon>Candidatus Iainarchaeia</taxon>
        <taxon>Candidatus Iainarchaeales</taxon>
        <taxon>Candidatus Iainarchaeaceae</taxon>
        <taxon>Candidatus Iainarchaeum</taxon>
    </lineage>
</organism>
<accession>A0A8T4L4U5</accession>
<evidence type="ECO:0000256" key="2">
    <source>
        <dbReference type="ARBA" id="ARBA00006678"/>
    </source>
</evidence>
<dbReference type="Gene3D" id="3.30.230.70">
    <property type="entry name" value="GHMP Kinase, N-terminal domain"/>
    <property type="match status" value="1"/>
</dbReference>
<evidence type="ECO:0000259" key="10">
    <source>
        <dbReference type="Pfam" id="PF03725"/>
    </source>
</evidence>
<dbReference type="Pfam" id="PF01138">
    <property type="entry name" value="RNase_PH"/>
    <property type="match status" value="1"/>
</dbReference>
<evidence type="ECO:0000256" key="4">
    <source>
        <dbReference type="ARBA" id="ARBA00022722"/>
    </source>
</evidence>
<dbReference type="SUPFAM" id="SSF54211">
    <property type="entry name" value="Ribosomal protein S5 domain 2-like"/>
    <property type="match status" value="1"/>
</dbReference>
<dbReference type="InterPro" id="IPR027408">
    <property type="entry name" value="PNPase/RNase_PH_dom_sf"/>
</dbReference>
<keyword evidence="4" id="KW-0540">Nuclease</keyword>
<dbReference type="GO" id="GO:0016896">
    <property type="term" value="F:RNA exonuclease activity, producing 5'-phosphomonoesters"/>
    <property type="evidence" value="ECO:0007669"/>
    <property type="project" value="InterPro"/>
</dbReference>
<comment type="caution">
    <text evidence="11">The sequence shown here is derived from an EMBL/GenBank/DDBJ whole genome shotgun (WGS) entry which is preliminary data.</text>
</comment>
<feature type="domain" description="Exoribonuclease phosphorolytic" evidence="10">
    <location>
        <begin position="160"/>
        <end position="224"/>
    </location>
</feature>
<dbReference type="GO" id="GO:0000177">
    <property type="term" value="C:cytoplasmic exosome (RNase complex)"/>
    <property type="evidence" value="ECO:0007669"/>
    <property type="project" value="TreeGrafter"/>
</dbReference>
<dbReference type="InterPro" id="IPR036345">
    <property type="entry name" value="ExoRNase_PH_dom2_sf"/>
</dbReference>
<evidence type="ECO:0000256" key="8">
    <source>
        <dbReference type="ARBA" id="ARBA00062149"/>
    </source>
</evidence>
<dbReference type="Proteomes" id="UP000678237">
    <property type="component" value="Unassembled WGS sequence"/>
</dbReference>
<dbReference type="InterPro" id="IPR050080">
    <property type="entry name" value="RNase_PH"/>
</dbReference>
<dbReference type="Pfam" id="PF03725">
    <property type="entry name" value="RNase_PH_C"/>
    <property type="match status" value="1"/>
</dbReference>
<dbReference type="PANTHER" id="PTHR11953">
    <property type="entry name" value="EXOSOME COMPLEX COMPONENT"/>
    <property type="match status" value="1"/>
</dbReference>
<proteinExistence type="inferred from homology"/>
<evidence type="ECO:0000256" key="3">
    <source>
        <dbReference type="ARBA" id="ARBA00022490"/>
    </source>
</evidence>
<dbReference type="GO" id="GO:0003723">
    <property type="term" value="F:RNA binding"/>
    <property type="evidence" value="ECO:0007669"/>
    <property type="project" value="TreeGrafter"/>
</dbReference>
<name>A0A8T4L4U5_9ARCH</name>
<comment type="subunit">
    <text evidence="8">Component of the archaeal exosome complex. Forms a hexameric ring-like arrangement composed of 3 Rrp41-Rrp42 heterodimers. The hexameric ring associates with a trimer of Rrp4 and/or Csl4 subunits.</text>
</comment>
<feature type="domain" description="Exoribonuclease phosphorolytic" evidence="9">
    <location>
        <begin position="28"/>
        <end position="157"/>
    </location>
</feature>
<keyword evidence="3" id="KW-0963">Cytoplasm</keyword>
<dbReference type="InterPro" id="IPR015847">
    <property type="entry name" value="ExoRNase_PH_dom2"/>
</dbReference>
<dbReference type="GO" id="GO:0010467">
    <property type="term" value="P:gene expression"/>
    <property type="evidence" value="ECO:0007669"/>
    <property type="project" value="UniProtKB-ARBA"/>
</dbReference>
<dbReference type="GO" id="GO:0000956">
    <property type="term" value="P:nuclear-transcribed mRNA catabolic process"/>
    <property type="evidence" value="ECO:0007669"/>
    <property type="project" value="UniProtKB-ARBA"/>
</dbReference>
<evidence type="ECO:0000256" key="6">
    <source>
        <dbReference type="ARBA" id="ARBA00022835"/>
    </source>
</evidence>
<evidence type="ECO:0000259" key="9">
    <source>
        <dbReference type="Pfam" id="PF01138"/>
    </source>
</evidence>
<gene>
    <name evidence="11" type="ORF">J4203_00480</name>
</gene>
<keyword evidence="5 11" id="KW-0378">Hydrolase</keyword>
<dbReference type="CDD" id="cd11366">
    <property type="entry name" value="RNase_PH_archRRP41"/>
    <property type="match status" value="1"/>
</dbReference>
<dbReference type="EC" id="3.1.13.-" evidence="11"/>
<reference evidence="11" key="1">
    <citation type="submission" date="2021-03" db="EMBL/GenBank/DDBJ databases">
        <authorList>
            <person name="Jaffe A."/>
        </authorList>
    </citation>
    <scope>NUCLEOTIDE SEQUENCE</scope>
    <source>
        <strain evidence="11">RIFCSPLOWO2_01_FULL_58_19</strain>
    </source>
</reference>
<keyword evidence="6" id="KW-0271">Exosome</keyword>
<protein>
    <submittedName>
        <fullName evidence="11">Exosome complex exonuclease Rrp41</fullName>
        <ecNumber evidence="11">3.1.13.-</ecNumber>
    </submittedName>
</protein>
<dbReference type="GO" id="GO:0016075">
    <property type="term" value="P:rRNA catabolic process"/>
    <property type="evidence" value="ECO:0007669"/>
    <property type="project" value="TreeGrafter"/>
</dbReference>
<comment type="subcellular location">
    <subcellularLocation>
        <location evidence="1">Cytoplasm</location>
    </subcellularLocation>
</comment>
<evidence type="ECO:0000313" key="12">
    <source>
        <dbReference type="Proteomes" id="UP000678237"/>
    </source>
</evidence>
<dbReference type="PANTHER" id="PTHR11953:SF0">
    <property type="entry name" value="EXOSOME COMPLEX COMPONENT RRP41"/>
    <property type="match status" value="1"/>
</dbReference>
<evidence type="ECO:0000313" key="11">
    <source>
        <dbReference type="EMBL" id="MBS3062323.1"/>
    </source>
</evidence>
<evidence type="ECO:0000256" key="1">
    <source>
        <dbReference type="ARBA" id="ARBA00004496"/>
    </source>
</evidence>
<dbReference type="EMBL" id="JAGVWE010000002">
    <property type="protein sequence ID" value="MBS3062323.1"/>
    <property type="molecule type" value="Genomic_DNA"/>
</dbReference>
<reference evidence="11" key="2">
    <citation type="submission" date="2021-05" db="EMBL/GenBank/DDBJ databases">
        <title>Protein family content uncovers lineage relationships and bacterial pathway maintenance mechanisms in DPANN archaea.</title>
        <authorList>
            <person name="Castelle C.J."/>
            <person name="Meheust R."/>
            <person name="Jaffe A.L."/>
            <person name="Seitz K."/>
            <person name="Gong X."/>
            <person name="Baker B.J."/>
            <person name="Banfield J.F."/>
        </authorList>
    </citation>
    <scope>NUCLEOTIDE SEQUENCE</scope>
    <source>
        <strain evidence="11">RIFCSPLOWO2_01_FULL_58_19</strain>
    </source>
</reference>
<dbReference type="FunFam" id="3.30.230.70:FF:000004">
    <property type="entry name" value="Exosome complex component Rrp41"/>
    <property type="match status" value="1"/>
</dbReference>
<dbReference type="SUPFAM" id="SSF55666">
    <property type="entry name" value="Ribonuclease PH domain 2-like"/>
    <property type="match status" value="1"/>
</dbReference>
<dbReference type="InterPro" id="IPR001247">
    <property type="entry name" value="ExoRNase_PH_dom1"/>
</dbReference>
<dbReference type="InterPro" id="IPR011807">
    <property type="entry name" value="Rrp41"/>
</dbReference>
<evidence type="ECO:0000256" key="5">
    <source>
        <dbReference type="ARBA" id="ARBA00022801"/>
    </source>
</evidence>